<reference evidence="1 2" key="1">
    <citation type="submission" date="2018-07" db="EMBL/GenBank/DDBJ databases">
        <title>Microbacterium endoborsara sp. nov., a novel actinobacterium isolated from Borszczowia aralocaspica.</title>
        <authorList>
            <person name="An D."/>
        </authorList>
    </citation>
    <scope>NUCLEOTIDE SEQUENCE [LARGE SCALE GENOMIC DNA]</scope>
    <source>
        <strain evidence="1 2">C1.15228</strain>
    </source>
</reference>
<protein>
    <submittedName>
        <fullName evidence="1">Uncharacterized protein</fullName>
    </submittedName>
</protein>
<dbReference type="AlphaFoldDB" id="A0A367XTK4"/>
<keyword evidence="2" id="KW-1185">Reference proteome</keyword>
<evidence type="ECO:0000313" key="1">
    <source>
        <dbReference type="EMBL" id="RCK56729.1"/>
    </source>
</evidence>
<sequence>MCGRISGVPGALAVVTRRTIS</sequence>
<proteinExistence type="predicted"/>
<organism evidence="1 2">
    <name type="scientific">Microbacterium sorbitolivorans</name>
    <dbReference type="NCBI Taxonomy" id="1867410"/>
    <lineage>
        <taxon>Bacteria</taxon>
        <taxon>Bacillati</taxon>
        <taxon>Actinomycetota</taxon>
        <taxon>Actinomycetes</taxon>
        <taxon>Micrococcales</taxon>
        <taxon>Microbacteriaceae</taxon>
        <taxon>Microbacterium</taxon>
    </lineage>
</organism>
<dbReference type="InterPro" id="IPR012537">
    <property type="entry name" value="Cmp-R_leader"/>
</dbReference>
<comment type="caution">
    <text evidence="1">The sequence shown here is derived from an EMBL/GenBank/DDBJ whole genome shotgun (WGS) entry which is preliminary data.</text>
</comment>
<accession>A0A367XTK4</accession>
<gene>
    <name evidence="1" type="ORF">DTO57_14200</name>
</gene>
<dbReference type="EMBL" id="QORO01000010">
    <property type="protein sequence ID" value="RCK56729.1"/>
    <property type="molecule type" value="Genomic_DNA"/>
</dbReference>
<evidence type="ECO:0000313" key="2">
    <source>
        <dbReference type="Proteomes" id="UP000253508"/>
    </source>
</evidence>
<name>A0A367XTK4_9MICO</name>
<dbReference type="Pfam" id="PF08077">
    <property type="entry name" value="Cm_res_leader"/>
    <property type="match status" value="1"/>
</dbReference>
<dbReference type="Proteomes" id="UP000253508">
    <property type="component" value="Unassembled WGS sequence"/>
</dbReference>